<keyword evidence="1" id="KW-0732">Signal</keyword>
<gene>
    <name evidence="2" type="primary">txxe 1678</name>
    <name evidence="2" type="ORF">TXXE_07705</name>
</gene>
<reference evidence="2 3" key="1">
    <citation type="submission" date="2021-04" db="EMBL/GenBank/DDBJ databases">
        <authorList>
            <person name="Rakotoarivonina H."/>
        </authorList>
    </citation>
    <scope>NUCLEOTIDE SEQUENCE [LARGE SCALE GENOMIC DNA]</scope>
    <source>
        <strain evidence="2 3">XE</strain>
    </source>
</reference>
<dbReference type="EMBL" id="CAJRAY010000036">
    <property type="protein sequence ID" value="CAG5084330.1"/>
    <property type="molecule type" value="Genomic_DNA"/>
</dbReference>
<sequence>MKKKLMLSCVLTILLLLTGTFVSDAAIEGETLLDRAKNASSPERPYTSLKIGQGNTLEEFTCEGAYIPIRDLFASRVSEIRWDNKSKIAEVVNDGKSLVLNFSNQEIESTDTKIVLPKEWIRMSQGKTEIHAAVLAYIFNIYADRFPDEERDEWREKLSFLGIQGTDAISEGKGVHLQVFVTFKENT</sequence>
<dbReference type="Proteomes" id="UP000681526">
    <property type="component" value="Unassembled WGS sequence"/>
</dbReference>
<dbReference type="RefSeq" id="WP_213484107.1">
    <property type="nucleotide sequence ID" value="NZ_CAJRAY010000036.1"/>
</dbReference>
<feature type="signal peptide" evidence="1">
    <location>
        <begin position="1"/>
        <end position="25"/>
    </location>
</feature>
<evidence type="ECO:0000256" key="1">
    <source>
        <dbReference type="SAM" id="SignalP"/>
    </source>
</evidence>
<name>A0ABN7RV01_THEXY</name>
<evidence type="ECO:0000313" key="3">
    <source>
        <dbReference type="Proteomes" id="UP000681526"/>
    </source>
</evidence>
<proteinExistence type="predicted"/>
<evidence type="ECO:0000313" key="2">
    <source>
        <dbReference type="EMBL" id="CAG5084330.1"/>
    </source>
</evidence>
<keyword evidence="3" id="KW-1185">Reference proteome</keyword>
<comment type="caution">
    <text evidence="2">The sequence shown here is derived from an EMBL/GenBank/DDBJ whole genome shotgun (WGS) entry which is preliminary data.</text>
</comment>
<feature type="chain" id="PRO_5046533407" evidence="1">
    <location>
        <begin position="26"/>
        <end position="187"/>
    </location>
</feature>
<organism evidence="2 3">
    <name type="scientific">Thermobacillus xylanilyticus</name>
    <dbReference type="NCBI Taxonomy" id="76633"/>
    <lineage>
        <taxon>Bacteria</taxon>
        <taxon>Bacillati</taxon>
        <taxon>Bacillota</taxon>
        <taxon>Bacilli</taxon>
        <taxon>Bacillales</taxon>
        <taxon>Paenibacillaceae</taxon>
        <taxon>Thermobacillus</taxon>
    </lineage>
</organism>
<accession>A0ABN7RV01</accession>
<protein>
    <submittedName>
        <fullName evidence="2">Copper amine oxidase family protein</fullName>
    </submittedName>
</protein>